<dbReference type="Pfam" id="PF13549">
    <property type="entry name" value="ATP-grasp_5"/>
    <property type="match status" value="1"/>
</dbReference>
<dbReference type="EMBL" id="LVVT01000018">
    <property type="protein sequence ID" value="TQS82076.1"/>
    <property type="molecule type" value="Genomic_DNA"/>
</dbReference>
<dbReference type="InterPro" id="IPR043938">
    <property type="entry name" value="Ligase_CoA_dom"/>
</dbReference>
<dbReference type="SUPFAM" id="SSF51735">
    <property type="entry name" value="NAD(P)-binding Rossmann-fold domains"/>
    <property type="match status" value="1"/>
</dbReference>
<dbReference type="InterPro" id="IPR032875">
    <property type="entry name" value="Succ_CoA_lig_flav_dom"/>
</dbReference>
<name>A0A8J8PFI4_9ARCH</name>
<evidence type="ECO:0000256" key="4">
    <source>
        <dbReference type="ARBA" id="ARBA00022741"/>
    </source>
</evidence>
<sequence>MLGAEELFNPESIAIIGASSDPAKIGNMVLRNLIASGYSGNIYAVNSKGGEALGYTFFKSILEIKDKVDMAVITIPSTAVPAAMEELGKKCVPAAVIISAGFKETGAEGTELELRVGRIAKNYGIRVLGPNCLGLLNTANNMNASFTATYPSNGNIALTSQSGAVCSAMLDWAREYDVGFSKFLSMGNKLDIDEADLLQYLADDDDTSVIGMYIEGMNRGREFMKEALKTSKKKPIIVLKSGRTDSGAKAASSHTGAMSGSDSVYDAALRQSGTIRAQNLEEMTDYLQVFSSMPVPDGKNIAIVTNAGGMGVMAADAVSDYRLSLAKLSKETIDKLHEQLPKAAGVYNPVDILGDAPADRFTAALNAVLDDPSVNMLMIMMAPTDTIDIPSAAEAVSKFRDAKIPIVAAMVGGEEISKGSLILRNAGIPIYPSPERAVRALGAMAAYLDIKSSAVENCPDEFIINRDDVQGIINAASAEGRTSLTESEGKSILQAYGIKIPKKELASSADEAVMVAAAIGYPVVMKISSPDIAHKTDVGGVSLDLQNEQETREAYALMMERIKTAVPDARIDGVLIEEMFDGRELIVGMVRDKQFGPVITFGLGGIFVEIMKDVSRGVVPITVEMADRMIKSIKSYPILAGARGKKSADIAALKSLILKISQLSVDFPEISELEMNPVMAGEVGCCAVDALVVIRREKK</sequence>
<comment type="caution">
    <text evidence="8">The sequence shown here is derived from an EMBL/GenBank/DDBJ whole genome shotgun (WGS) entry which is preliminary data.</text>
</comment>
<dbReference type="PANTHER" id="PTHR43334:SF1">
    <property type="entry name" value="3-HYDROXYPROPIONATE--COA LIGASE [ADP-FORMING]"/>
    <property type="match status" value="1"/>
</dbReference>
<evidence type="ECO:0000313" key="9">
    <source>
        <dbReference type="Proteomes" id="UP000752814"/>
    </source>
</evidence>
<dbReference type="SUPFAM" id="SSF56059">
    <property type="entry name" value="Glutathione synthetase ATP-binding domain-like"/>
    <property type="match status" value="1"/>
</dbReference>
<dbReference type="RefSeq" id="WP_400195534.1">
    <property type="nucleotide sequence ID" value="NZ_CAYAYE010000033.1"/>
</dbReference>
<dbReference type="PANTHER" id="PTHR43334">
    <property type="entry name" value="ACETATE--COA LIGASE [ADP-FORMING]"/>
    <property type="match status" value="1"/>
</dbReference>
<dbReference type="Pfam" id="PF13607">
    <property type="entry name" value="Succ_CoA_lig"/>
    <property type="match status" value="1"/>
</dbReference>
<reference evidence="8" key="1">
    <citation type="submission" date="2016-03" db="EMBL/GenBank/DDBJ databases">
        <authorList>
            <person name="Borrel G."/>
            <person name="Mccann A."/>
            <person name="O'Toole P.W."/>
        </authorList>
    </citation>
    <scope>NUCLEOTIDE SEQUENCE</scope>
    <source>
        <strain evidence="8">183</strain>
    </source>
</reference>
<dbReference type="FunFam" id="3.30.1490.20:FF:000020">
    <property type="entry name" value="Protein lysine acetyltransferase"/>
    <property type="match status" value="1"/>
</dbReference>
<dbReference type="InterPro" id="IPR013815">
    <property type="entry name" value="ATP_grasp_subdomain_1"/>
</dbReference>
<dbReference type="Proteomes" id="UP000752814">
    <property type="component" value="Unassembled WGS sequence"/>
</dbReference>
<dbReference type="AlphaFoldDB" id="A0A8J8PFI4"/>
<accession>A0A8J8PFI4</accession>
<dbReference type="InterPro" id="IPR014089">
    <property type="entry name" value="AcCoA-synth-alpha"/>
</dbReference>
<dbReference type="InterPro" id="IPR003781">
    <property type="entry name" value="CoA-bd"/>
</dbReference>
<dbReference type="EC" id="6.2.1.13" evidence="2"/>
<organism evidence="8 9">
    <name type="scientific">Candidatus Methanomassiliicoccus intestinalis</name>
    <dbReference type="NCBI Taxonomy" id="1406512"/>
    <lineage>
        <taxon>Archaea</taxon>
        <taxon>Methanobacteriati</taxon>
        <taxon>Thermoplasmatota</taxon>
        <taxon>Thermoplasmata</taxon>
        <taxon>Methanomassiliicoccales</taxon>
        <taxon>Methanomassiliicoccaceae</taxon>
        <taxon>Methanomassiliicoccus</taxon>
    </lineage>
</organism>
<dbReference type="Gene3D" id="3.30.470.20">
    <property type="entry name" value="ATP-grasp fold, B domain"/>
    <property type="match status" value="1"/>
</dbReference>
<dbReference type="InterPro" id="IPR036291">
    <property type="entry name" value="NAD(P)-bd_dom_sf"/>
</dbReference>
<keyword evidence="5 6" id="KW-0067">ATP-binding</keyword>
<dbReference type="InterPro" id="IPR051538">
    <property type="entry name" value="Acyl-CoA_Synth/Transferase"/>
</dbReference>
<evidence type="ECO:0000256" key="3">
    <source>
        <dbReference type="ARBA" id="ARBA00022598"/>
    </source>
</evidence>
<dbReference type="Pfam" id="PF19045">
    <property type="entry name" value="Ligase_CoA_2"/>
    <property type="match status" value="1"/>
</dbReference>
<gene>
    <name evidence="8" type="ORF">A3207_08170</name>
</gene>
<dbReference type="SMART" id="SM00881">
    <property type="entry name" value="CoA_binding"/>
    <property type="match status" value="1"/>
</dbReference>
<evidence type="ECO:0000256" key="6">
    <source>
        <dbReference type="PROSITE-ProRule" id="PRU00409"/>
    </source>
</evidence>
<dbReference type="Pfam" id="PF13380">
    <property type="entry name" value="CoA_binding_2"/>
    <property type="match status" value="1"/>
</dbReference>
<dbReference type="PROSITE" id="PS50975">
    <property type="entry name" value="ATP_GRASP"/>
    <property type="match status" value="1"/>
</dbReference>
<evidence type="ECO:0000259" key="7">
    <source>
        <dbReference type="PROSITE" id="PS50975"/>
    </source>
</evidence>
<protein>
    <recommendedName>
        <fullName evidence="2">acetate--CoA ligase (ADP-forming)</fullName>
        <ecNumber evidence="2">6.2.1.13</ecNumber>
    </recommendedName>
</protein>
<evidence type="ECO:0000313" key="8">
    <source>
        <dbReference type="EMBL" id="TQS82076.1"/>
    </source>
</evidence>
<dbReference type="InterPro" id="IPR011761">
    <property type="entry name" value="ATP-grasp"/>
</dbReference>
<evidence type="ECO:0000256" key="1">
    <source>
        <dbReference type="ARBA" id="ARBA00001619"/>
    </source>
</evidence>
<keyword evidence="4 6" id="KW-0547">Nucleotide-binding</keyword>
<dbReference type="SUPFAM" id="SSF52210">
    <property type="entry name" value="Succinyl-CoA synthetase domains"/>
    <property type="match status" value="2"/>
</dbReference>
<dbReference type="Gene3D" id="3.40.50.261">
    <property type="entry name" value="Succinyl-CoA synthetase domains"/>
    <property type="match status" value="2"/>
</dbReference>
<feature type="domain" description="ATP-grasp" evidence="7">
    <location>
        <begin position="490"/>
        <end position="699"/>
    </location>
</feature>
<dbReference type="GO" id="GO:0043758">
    <property type="term" value="F:acetate-CoA ligase (ADP-forming) activity"/>
    <property type="evidence" value="ECO:0007669"/>
    <property type="project" value="UniProtKB-EC"/>
</dbReference>
<evidence type="ECO:0000256" key="5">
    <source>
        <dbReference type="ARBA" id="ARBA00022840"/>
    </source>
</evidence>
<dbReference type="InterPro" id="IPR016102">
    <property type="entry name" value="Succinyl-CoA_synth-like"/>
</dbReference>
<keyword evidence="3" id="KW-0436">Ligase</keyword>
<evidence type="ECO:0000256" key="2">
    <source>
        <dbReference type="ARBA" id="ARBA00012957"/>
    </source>
</evidence>
<proteinExistence type="predicted"/>
<dbReference type="GO" id="GO:0046872">
    <property type="term" value="F:metal ion binding"/>
    <property type="evidence" value="ECO:0007669"/>
    <property type="project" value="InterPro"/>
</dbReference>
<dbReference type="GO" id="GO:0005524">
    <property type="term" value="F:ATP binding"/>
    <property type="evidence" value="ECO:0007669"/>
    <property type="project" value="UniProtKB-UniRule"/>
</dbReference>
<dbReference type="NCBIfam" id="TIGR02717">
    <property type="entry name" value="AcCoA-syn-alpha"/>
    <property type="match status" value="1"/>
</dbReference>
<dbReference type="Gene3D" id="3.40.50.720">
    <property type="entry name" value="NAD(P)-binding Rossmann-like Domain"/>
    <property type="match status" value="1"/>
</dbReference>
<dbReference type="Gene3D" id="3.30.1490.20">
    <property type="entry name" value="ATP-grasp fold, A domain"/>
    <property type="match status" value="1"/>
</dbReference>
<comment type="catalytic activity">
    <reaction evidence="1">
        <text>acetate + ATP + CoA = acetyl-CoA + ADP + phosphate</text>
        <dbReference type="Rhea" id="RHEA:15081"/>
        <dbReference type="ChEBI" id="CHEBI:30089"/>
        <dbReference type="ChEBI" id="CHEBI:30616"/>
        <dbReference type="ChEBI" id="CHEBI:43474"/>
        <dbReference type="ChEBI" id="CHEBI:57287"/>
        <dbReference type="ChEBI" id="CHEBI:57288"/>
        <dbReference type="ChEBI" id="CHEBI:456216"/>
        <dbReference type="EC" id="6.2.1.13"/>
    </reaction>
</comment>